<dbReference type="Proteomes" id="UP001207468">
    <property type="component" value="Unassembled WGS sequence"/>
</dbReference>
<evidence type="ECO:0000313" key="2">
    <source>
        <dbReference type="Proteomes" id="UP001207468"/>
    </source>
</evidence>
<keyword evidence="2" id="KW-1185">Reference proteome</keyword>
<dbReference type="EMBL" id="JAGFNK010000013">
    <property type="protein sequence ID" value="KAI9512021.1"/>
    <property type="molecule type" value="Genomic_DNA"/>
</dbReference>
<accession>A0ACC0UK39</accession>
<gene>
    <name evidence="1" type="ORF">F5148DRAFT_1165685</name>
</gene>
<reference evidence="1" key="1">
    <citation type="submission" date="2021-03" db="EMBL/GenBank/DDBJ databases">
        <title>Evolutionary priming and transition to the ectomycorrhizal habit in an iconic lineage of mushroom-forming fungi: is preadaptation a requirement?</title>
        <authorList>
            <consortium name="DOE Joint Genome Institute"/>
            <person name="Looney B.P."/>
            <person name="Miyauchi S."/>
            <person name="Morin E."/>
            <person name="Drula E."/>
            <person name="Courty P.E."/>
            <person name="Chicoki N."/>
            <person name="Fauchery L."/>
            <person name="Kohler A."/>
            <person name="Kuo A."/>
            <person name="LaButti K."/>
            <person name="Pangilinan J."/>
            <person name="Lipzen A."/>
            <person name="Riley R."/>
            <person name="Andreopoulos W."/>
            <person name="He G."/>
            <person name="Johnson J."/>
            <person name="Barry K.W."/>
            <person name="Grigoriev I.V."/>
            <person name="Nagy L."/>
            <person name="Hibbett D."/>
            <person name="Henrissat B."/>
            <person name="Matheny P.B."/>
            <person name="Labbe J."/>
            <person name="Martin A.F."/>
        </authorList>
    </citation>
    <scope>NUCLEOTIDE SEQUENCE</scope>
    <source>
        <strain evidence="1">BPL698</strain>
    </source>
</reference>
<sequence length="442" mass="50269">MSESESMPPEPPPPFGHQLRRYFGFEEDYLNMNNGSYGSVPIAVSASTEATFRLIEGNVDRFIKIRLDEYLTPARHRMARFVGAGPDEIVFVPNASHGLNTVLWNLAWNEGDIIITATTTYKPIERTSQHISDLSPHPSVSVFDLNFPTTRATVLETFREHIDGVNADLQVAQRKISDGTKLKMVAVIDSIASNPGVYLPWKEMVALCRERGVLTVIDAAHSLGQELNINLSIVDPDFWVSNCHKWLYAYRPCAILYVPIRNQHLIKSAFPTPESYVSPKEQANDPLASRFLEMFEWTGTTDYTKYLSIHPALHFRQWLGGEQKINGHCRSLALTGGRLLSQLLGTSLLDPTGEFTLNMTNVELPLSPNIPDNATTRELLLRNLLERWQVSVAIFRHNNRWWVRVSAQVWNEISDFEYLAKALKDSCEKLEMKYRRKNLVKL</sequence>
<organism evidence="1 2">
    <name type="scientific">Russula earlei</name>
    <dbReference type="NCBI Taxonomy" id="71964"/>
    <lineage>
        <taxon>Eukaryota</taxon>
        <taxon>Fungi</taxon>
        <taxon>Dikarya</taxon>
        <taxon>Basidiomycota</taxon>
        <taxon>Agaricomycotina</taxon>
        <taxon>Agaricomycetes</taxon>
        <taxon>Russulales</taxon>
        <taxon>Russulaceae</taxon>
        <taxon>Russula</taxon>
    </lineage>
</organism>
<name>A0ACC0UK39_9AGAM</name>
<protein>
    <submittedName>
        <fullName evidence="1">PLP-dependent transferase</fullName>
    </submittedName>
</protein>
<keyword evidence="1" id="KW-0808">Transferase</keyword>
<evidence type="ECO:0000313" key="1">
    <source>
        <dbReference type="EMBL" id="KAI9512021.1"/>
    </source>
</evidence>
<comment type="caution">
    <text evidence="1">The sequence shown here is derived from an EMBL/GenBank/DDBJ whole genome shotgun (WGS) entry which is preliminary data.</text>
</comment>
<proteinExistence type="predicted"/>